<dbReference type="AlphaFoldDB" id="A0A480IPF9"/>
<name>A0A480IPF9_PIG</name>
<dbReference type="EMBL" id="DQIR01082930">
    <property type="protein sequence ID" value="HDA38406.1"/>
    <property type="molecule type" value="Transcribed_RNA"/>
</dbReference>
<accession>A0A480IPF9</accession>
<evidence type="ECO:0000313" key="1">
    <source>
        <dbReference type="EMBL" id="HDA38406.1"/>
    </source>
</evidence>
<keyword evidence="1" id="KW-0675">Receptor</keyword>
<proteinExistence type="predicted"/>
<protein>
    <submittedName>
        <fullName evidence="1">Tumor necrosis factor receptor superfamily member 10B-like</fullName>
    </submittedName>
</protein>
<dbReference type="EMBL" id="DQIR01079533">
    <property type="protein sequence ID" value="HDA35009.1"/>
    <property type="molecule type" value="Transcribed_RNA"/>
</dbReference>
<reference evidence="1" key="1">
    <citation type="journal article" date="2019" name="PeerJ">
        <title>Genes of the pig, Sus scrofa, reconstructed with EvidentialGene.</title>
        <authorList>
            <person name="Gilbert D.G."/>
        </authorList>
    </citation>
    <scope>NUCLEOTIDE SEQUENCE</scope>
</reference>
<sequence length="108" mass="11579">MPEAAVTHSTNTTTMGALRSWREGWGLAARPAGAPEAVGALGPQFLVRSRCGQTAGRAIGSPQRLSCSAGSYLLPPGCAGRTLWSNHTACPYFYTPRLRHLRGRVSRR</sequence>
<organism evidence="1">
    <name type="scientific">Sus scrofa</name>
    <name type="common">Pig</name>
    <dbReference type="NCBI Taxonomy" id="9823"/>
    <lineage>
        <taxon>Eukaryota</taxon>
        <taxon>Metazoa</taxon>
        <taxon>Chordata</taxon>
        <taxon>Craniata</taxon>
        <taxon>Vertebrata</taxon>
        <taxon>Euteleostomi</taxon>
        <taxon>Mammalia</taxon>
        <taxon>Eutheria</taxon>
        <taxon>Laurasiatheria</taxon>
        <taxon>Artiodactyla</taxon>
        <taxon>Suina</taxon>
        <taxon>Suidae</taxon>
        <taxon>Sus</taxon>
    </lineage>
</organism>